<organism evidence="4 5">
    <name type="scientific">Eiseniibacteriota bacterium</name>
    <dbReference type="NCBI Taxonomy" id="2212470"/>
    <lineage>
        <taxon>Bacteria</taxon>
        <taxon>Candidatus Eiseniibacteriota</taxon>
    </lineage>
</organism>
<feature type="site" description="Important for substrate specificity" evidence="3">
    <location>
        <position position="20"/>
    </location>
</feature>
<comment type="function">
    <text evidence="3">Nucleoside triphosphate pyrophosphatase that hydrolyzes dTTP and UTP. May have a dual role in cell division arrest and in preventing the incorporation of modified nucleotides into cellular nucleic acids.</text>
</comment>
<dbReference type="CDD" id="cd00555">
    <property type="entry name" value="Maf"/>
    <property type="match status" value="1"/>
</dbReference>
<comment type="similarity">
    <text evidence="3">Belongs to the Maf family. YhdE subfamily.</text>
</comment>
<comment type="caution">
    <text evidence="3">Lacks conserved residue(s) required for the propagation of feature annotation.</text>
</comment>
<feature type="site" description="Important for substrate specificity" evidence="3">
    <location>
        <position position="162"/>
    </location>
</feature>
<dbReference type="HAMAP" id="MF_00528">
    <property type="entry name" value="Maf"/>
    <property type="match status" value="1"/>
</dbReference>
<keyword evidence="2 3" id="KW-0378">Hydrolase</keyword>
<dbReference type="GO" id="GO:0016787">
    <property type="term" value="F:hydrolase activity"/>
    <property type="evidence" value="ECO:0007669"/>
    <property type="project" value="UniProtKB-KW"/>
</dbReference>
<accession>A0ABV6YQV9</accession>
<feature type="site" description="Important for substrate specificity" evidence="3">
    <location>
        <position position="78"/>
    </location>
</feature>
<comment type="subcellular location">
    <subcellularLocation>
        <location evidence="3">Cytoplasm</location>
    </subcellularLocation>
</comment>
<dbReference type="EC" id="3.6.1.9" evidence="3"/>
<evidence type="ECO:0000256" key="3">
    <source>
        <dbReference type="HAMAP-Rule" id="MF_00528"/>
    </source>
</evidence>
<dbReference type="InterPro" id="IPR003697">
    <property type="entry name" value="Maf-like"/>
</dbReference>
<evidence type="ECO:0000313" key="5">
    <source>
        <dbReference type="Proteomes" id="UP001594288"/>
    </source>
</evidence>
<comment type="catalytic activity">
    <reaction evidence="3">
        <text>UTP + H2O = UMP + diphosphate + H(+)</text>
        <dbReference type="Rhea" id="RHEA:29395"/>
        <dbReference type="ChEBI" id="CHEBI:15377"/>
        <dbReference type="ChEBI" id="CHEBI:15378"/>
        <dbReference type="ChEBI" id="CHEBI:33019"/>
        <dbReference type="ChEBI" id="CHEBI:46398"/>
        <dbReference type="ChEBI" id="CHEBI:57865"/>
        <dbReference type="EC" id="3.6.1.9"/>
    </reaction>
</comment>
<dbReference type="NCBIfam" id="TIGR00172">
    <property type="entry name" value="maf"/>
    <property type="match status" value="1"/>
</dbReference>
<proteinExistence type="inferred from homology"/>
<dbReference type="PIRSF" id="PIRSF006305">
    <property type="entry name" value="Maf"/>
    <property type="match status" value="1"/>
</dbReference>
<dbReference type="SUPFAM" id="SSF52972">
    <property type="entry name" value="ITPase-like"/>
    <property type="match status" value="1"/>
</dbReference>
<keyword evidence="3" id="KW-0546">Nucleotide metabolism</keyword>
<comment type="cofactor">
    <cofactor evidence="1 3">
        <name>a divalent metal cation</name>
        <dbReference type="ChEBI" id="CHEBI:60240"/>
    </cofactor>
</comment>
<comment type="caution">
    <text evidence="4">The sequence shown here is derived from an EMBL/GenBank/DDBJ whole genome shotgun (WGS) entry which is preliminary data.</text>
</comment>
<keyword evidence="5" id="KW-1185">Reference proteome</keyword>
<dbReference type="EMBL" id="JBHPEI010000106">
    <property type="protein sequence ID" value="MFC1800284.1"/>
    <property type="molecule type" value="Genomic_DNA"/>
</dbReference>
<sequence length="201" mass="21957">MAKPFPFSERKLILASSSPRRRYLLRLIRLKHVVTEPDLREDEHADDDPIKHVLGLSRLKALSVRDKAKDGYILGADTIVVLDGDILEKPGSEAEARGMLARLAGRTHHVYTGLALIDAATGKEAGGYEKSGVRIREMTPEEIEAYVATGEPMDKAGSYGIQGYGAAIVERVEGCYFNVVGLPVVRLLKLIRELDSICGGS</sequence>
<evidence type="ECO:0000313" key="4">
    <source>
        <dbReference type="EMBL" id="MFC1800284.1"/>
    </source>
</evidence>
<dbReference type="PANTHER" id="PTHR43213:SF5">
    <property type="entry name" value="BIFUNCTIONAL DTTP_UTP PYROPHOSPHATASE_METHYLTRANSFERASE PROTEIN-RELATED"/>
    <property type="match status" value="1"/>
</dbReference>
<dbReference type="PANTHER" id="PTHR43213">
    <property type="entry name" value="BIFUNCTIONAL DTTP/UTP PYROPHOSPHATASE/METHYLTRANSFERASE PROTEIN-RELATED"/>
    <property type="match status" value="1"/>
</dbReference>
<evidence type="ECO:0000256" key="2">
    <source>
        <dbReference type="ARBA" id="ARBA00022801"/>
    </source>
</evidence>
<dbReference type="Gene3D" id="3.90.950.10">
    <property type="match status" value="1"/>
</dbReference>
<dbReference type="Pfam" id="PF02545">
    <property type="entry name" value="Maf"/>
    <property type="match status" value="1"/>
</dbReference>
<protein>
    <recommendedName>
        <fullName evidence="3">dTTP/UTP pyrophosphatase</fullName>
        <shortName evidence="3">dTTPase/UTPase</shortName>
        <ecNumber evidence="3">3.6.1.9</ecNumber>
    </recommendedName>
    <alternativeName>
        <fullName evidence="3">Nucleoside triphosphate pyrophosphatase</fullName>
    </alternativeName>
    <alternativeName>
        <fullName evidence="3">Nucleotide pyrophosphatase</fullName>
        <shortName evidence="3">Nucleotide PPase</shortName>
    </alternativeName>
</protein>
<evidence type="ECO:0000256" key="1">
    <source>
        <dbReference type="ARBA" id="ARBA00001968"/>
    </source>
</evidence>
<dbReference type="Proteomes" id="UP001594288">
    <property type="component" value="Unassembled WGS sequence"/>
</dbReference>
<comment type="catalytic activity">
    <reaction evidence="3">
        <text>dTTP + H2O = dTMP + diphosphate + H(+)</text>
        <dbReference type="Rhea" id="RHEA:28534"/>
        <dbReference type="ChEBI" id="CHEBI:15377"/>
        <dbReference type="ChEBI" id="CHEBI:15378"/>
        <dbReference type="ChEBI" id="CHEBI:33019"/>
        <dbReference type="ChEBI" id="CHEBI:37568"/>
        <dbReference type="ChEBI" id="CHEBI:63528"/>
        <dbReference type="EC" id="3.6.1.9"/>
    </reaction>
</comment>
<reference evidence="4 5" key="1">
    <citation type="submission" date="2024-09" db="EMBL/GenBank/DDBJ databases">
        <authorList>
            <person name="D'Angelo T."/>
        </authorList>
    </citation>
    <scope>NUCLEOTIDE SEQUENCE [LARGE SCALE GENOMIC DNA]</scope>
    <source>
        <strain evidence="4">SAG AM-311-F02</strain>
    </source>
</reference>
<name>A0ABV6YQV9_UNCEI</name>
<dbReference type="InterPro" id="IPR029001">
    <property type="entry name" value="ITPase-like_fam"/>
</dbReference>
<feature type="active site" description="Proton acceptor" evidence="3">
    <location>
        <position position="77"/>
    </location>
</feature>
<keyword evidence="3" id="KW-0963">Cytoplasm</keyword>
<gene>
    <name evidence="4" type="ORF">ACFL2Z_05210</name>
</gene>